<dbReference type="Gene3D" id="1.20.58.520">
    <property type="entry name" value="Amidohydrolase"/>
    <property type="match status" value="1"/>
</dbReference>
<dbReference type="SUPFAM" id="SSF51338">
    <property type="entry name" value="Composite domain of metallo-dependent hydrolases"/>
    <property type="match status" value="1"/>
</dbReference>
<keyword evidence="2" id="KW-0378">Hydrolase</keyword>
<dbReference type="AlphaFoldDB" id="C1A3W1"/>
<dbReference type="InterPro" id="IPR032466">
    <property type="entry name" value="Metal_Hydrolase"/>
</dbReference>
<proteinExistence type="predicted"/>
<dbReference type="PANTHER" id="PTHR43135">
    <property type="entry name" value="ALPHA-D-RIBOSE 1-METHYLPHOSPHONATE 5-TRIPHOSPHATE DIPHOSPHATASE"/>
    <property type="match status" value="1"/>
</dbReference>
<name>C1A3W1_GEMAT</name>
<dbReference type="Gene3D" id="2.30.40.10">
    <property type="entry name" value="Urease, subunit C, domain 1"/>
    <property type="match status" value="1"/>
</dbReference>
<dbReference type="InterPro" id="IPR006680">
    <property type="entry name" value="Amidohydro-rel"/>
</dbReference>
<gene>
    <name evidence="2" type="ordered locus">GAU_1744</name>
</gene>
<evidence type="ECO:0000259" key="1">
    <source>
        <dbReference type="Pfam" id="PF01979"/>
    </source>
</evidence>
<dbReference type="Pfam" id="PF01979">
    <property type="entry name" value="Amidohydro_1"/>
    <property type="match status" value="1"/>
</dbReference>
<dbReference type="Gene3D" id="3.30.110.90">
    <property type="entry name" value="Amidohydrolase"/>
    <property type="match status" value="1"/>
</dbReference>
<evidence type="ECO:0000313" key="3">
    <source>
        <dbReference type="Proteomes" id="UP000002209"/>
    </source>
</evidence>
<dbReference type="GO" id="GO:0016810">
    <property type="term" value="F:hydrolase activity, acting on carbon-nitrogen (but not peptide) bonds"/>
    <property type="evidence" value="ECO:0007669"/>
    <property type="project" value="InterPro"/>
</dbReference>
<accession>C1A3W1</accession>
<feature type="domain" description="Amidohydrolase-related" evidence="1">
    <location>
        <begin position="435"/>
        <end position="488"/>
    </location>
</feature>
<dbReference type="InterPro" id="IPR011059">
    <property type="entry name" value="Metal-dep_hydrolase_composite"/>
</dbReference>
<sequence>MPASPFHFLRIRIMAFSLTTSCFVARSAPRRVPRAILATVVASAMVSTSALLVAADVLAAQTAPTHGVRPRRLVIRGAIVVEGNGTPAEGPKDIIIEGNRITQIVGIDPAAIRNGTARRPAADVEIDASGKYVVPGLINLHGHVQDERAGQAQPLEYQFKLWLGMGVTTVRDVSSETPKTLQLRARSLAGEVMAPRFYVYARYAYMPVPRNEVEARQRVRDLKTQGVDGLKLFGMDKDVYGPVLDEAKKQGLRVAHHMAVDETNALDAAANGLTSLEHWYGVPDAAIPDGVQQFPSNFNYADEGMRFRLAGRLWREAEPARLQEVLKAMVKGGVAWNPTLDIYEASRDLQRAETQPWYAQYLHPTLEKYFKPDLSNHGSYFANWSSTDEAFWKENYRIWFGAVRDFERLGGVVGAGEDAGFIYQVYGFGLIRELELHQEAGFPTLKVLQHATANNALILGQQENLGRVRPGYLADLVVLNGNPLEDLKVFYPPRADAAAGPGGGVAWTIKDGIPYDAQRLLREVRELVSTAKRGSSR</sequence>
<dbReference type="STRING" id="379066.GAU_1744"/>
<dbReference type="OrthoDB" id="9815027at2"/>
<organism evidence="2 3">
    <name type="scientific">Gemmatimonas aurantiaca (strain DSM 14586 / JCM 11422 / NBRC 100505 / T-27)</name>
    <dbReference type="NCBI Taxonomy" id="379066"/>
    <lineage>
        <taxon>Bacteria</taxon>
        <taxon>Pseudomonadati</taxon>
        <taxon>Gemmatimonadota</taxon>
        <taxon>Gemmatimonadia</taxon>
        <taxon>Gemmatimonadales</taxon>
        <taxon>Gemmatimonadaceae</taxon>
        <taxon>Gemmatimonas</taxon>
    </lineage>
</organism>
<keyword evidence="3" id="KW-1185">Reference proteome</keyword>
<evidence type="ECO:0000313" key="2">
    <source>
        <dbReference type="EMBL" id="BAH38786.1"/>
    </source>
</evidence>
<reference evidence="3" key="1">
    <citation type="submission" date="2006-03" db="EMBL/GenBank/DDBJ databases">
        <title>Complete genome sequence of Gemmatimonas aurantiaca T-27 that represents a novel phylum Gemmatimonadetes.</title>
        <authorList>
            <person name="Takasaki K."/>
            <person name="Ichikawa N."/>
            <person name="Miura H."/>
            <person name="Matsushita S."/>
            <person name="Watanabe Y."/>
            <person name="Oguchi A."/>
            <person name="Ankai A."/>
            <person name="Yashiro I."/>
            <person name="Takahashi M."/>
            <person name="Terui Y."/>
            <person name="Fukui S."/>
            <person name="Yokoyama H."/>
            <person name="Tanikawa S."/>
            <person name="Hanada S."/>
            <person name="Kamagata Y."/>
            <person name="Fujita N."/>
        </authorList>
    </citation>
    <scope>NUCLEOTIDE SEQUENCE [LARGE SCALE GENOMIC DNA]</scope>
    <source>
        <strain evidence="3">T-27 / DSM 14586 / JCM 11422 / NBRC 100505</strain>
    </source>
</reference>
<dbReference type="EMBL" id="AP009153">
    <property type="protein sequence ID" value="BAH38786.1"/>
    <property type="molecule type" value="Genomic_DNA"/>
</dbReference>
<dbReference type="InterPro" id="IPR051781">
    <property type="entry name" value="Metallo-dep_Hydrolase"/>
</dbReference>
<protein>
    <submittedName>
        <fullName evidence="2">Putative hydrolase</fullName>
    </submittedName>
</protein>
<dbReference type="eggNOG" id="COG1228">
    <property type="taxonomic scope" value="Bacteria"/>
</dbReference>
<dbReference type="Gene3D" id="3.40.50.10910">
    <property type="entry name" value="Amidohydrolase"/>
    <property type="match status" value="1"/>
</dbReference>
<dbReference type="HOGENOM" id="CLU_023620_4_1_0"/>
<dbReference type="SUPFAM" id="SSF51556">
    <property type="entry name" value="Metallo-dependent hydrolases"/>
    <property type="match status" value="1"/>
</dbReference>
<dbReference type="KEGG" id="gau:GAU_1744"/>
<dbReference type="PANTHER" id="PTHR43135:SF3">
    <property type="entry name" value="ALPHA-D-RIBOSE 1-METHYLPHOSPHONATE 5-TRIPHOSPHATE DIPHOSPHATASE"/>
    <property type="match status" value="1"/>
</dbReference>
<dbReference type="Proteomes" id="UP000002209">
    <property type="component" value="Chromosome"/>
</dbReference>